<dbReference type="GO" id="GO:0005634">
    <property type="term" value="C:nucleus"/>
    <property type="evidence" value="ECO:0007669"/>
    <property type="project" value="InterPro"/>
</dbReference>
<keyword evidence="1" id="KW-0343">GTPase activation</keyword>
<dbReference type="Pfam" id="PF02145">
    <property type="entry name" value="Rap_GAP"/>
    <property type="match status" value="1"/>
</dbReference>
<evidence type="ECO:0000259" key="3">
    <source>
        <dbReference type="PROSITE" id="PS50085"/>
    </source>
</evidence>
<feature type="compositionally biased region" description="Basic and acidic residues" evidence="2">
    <location>
        <begin position="682"/>
        <end position="691"/>
    </location>
</feature>
<feature type="compositionally biased region" description="Basic and acidic residues" evidence="2">
    <location>
        <begin position="588"/>
        <end position="598"/>
    </location>
</feature>
<evidence type="ECO:0000313" key="5">
    <source>
        <dbReference type="Proteomes" id="UP000225706"/>
    </source>
</evidence>
<dbReference type="Pfam" id="PF03542">
    <property type="entry name" value="Tuberin"/>
    <property type="match status" value="1"/>
</dbReference>
<dbReference type="GO" id="GO:0030178">
    <property type="term" value="P:negative regulation of Wnt signaling pathway"/>
    <property type="evidence" value="ECO:0007669"/>
    <property type="project" value="TreeGrafter"/>
</dbReference>
<keyword evidence="5" id="KW-1185">Reference proteome</keyword>
<feature type="compositionally biased region" description="Basic and acidic residues" evidence="2">
    <location>
        <begin position="548"/>
        <end position="557"/>
    </location>
</feature>
<feature type="compositionally biased region" description="Basic and acidic residues" evidence="2">
    <location>
        <begin position="211"/>
        <end position="223"/>
    </location>
</feature>
<evidence type="ECO:0000256" key="1">
    <source>
        <dbReference type="ARBA" id="ARBA00022468"/>
    </source>
</evidence>
<dbReference type="PANTHER" id="PTHR10063">
    <property type="entry name" value="TUBERIN"/>
    <property type="match status" value="1"/>
</dbReference>
<feature type="domain" description="Rap-GAP" evidence="3">
    <location>
        <begin position="727"/>
        <end position="954"/>
    </location>
</feature>
<dbReference type="GO" id="GO:0033596">
    <property type="term" value="C:TSC1-TSC2 complex"/>
    <property type="evidence" value="ECO:0007669"/>
    <property type="project" value="TreeGrafter"/>
</dbReference>
<dbReference type="PROSITE" id="PS50085">
    <property type="entry name" value="RAPGAP"/>
    <property type="match status" value="1"/>
</dbReference>
<dbReference type="EMBL" id="LSMT01000223">
    <property type="protein sequence ID" value="PFX22956.1"/>
    <property type="molecule type" value="Genomic_DNA"/>
</dbReference>
<feature type="compositionally biased region" description="Basic and acidic residues" evidence="2">
    <location>
        <begin position="262"/>
        <end position="276"/>
    </location>
</feature>
<dbReference type="InterPro" id="IPR018515">
    <property type="entry name" value="Tuberin-type_domain"/>
</dbReference>
<dbReference type="GO" id="GO:0051726">
    <property type="term" value="P:regulation of cell cycle"/>
    <property type="evidence" value="ECO:0007669"/>
    <property type="project" value="TreeGrafter"/>
</dbReference>
<feature type="compositionally biased region" description="Basic and acidic residues" evidence="2">
    <location>
        <begin position="238"/>
        <end position="249"/>
    </location>
</feature>
<dbReference type="Proteomes" id="UP000225706">
    <property type="component" value="Unassembled WGS sequence"/>
</dbReference>
<comment type="caution">
    <text evidence="4">The sequence shown here is derived from an EMBL/GenBank/DDBJ whole genome shotgun (WGS) entry which is preliminary data.</text>
</comment>
<reference evidence="5" key="1">
    <citation type="journal article" date="2017" name="bioRxiv">
        <title>Comparative analysis of the genomes of Stylophora pistillata and Acropora digitifera provides evidence for extensive differences between species of corals.</title>
        <authorList>
            <person name="Voolstra C.R."/>
            <person name="Li Y."/>
            <person name="Liew Y.J."/>
            <person name="Baumgarten S."/>
            <person name="Zoccola D."/>
            <person name="Flot J.-F."/>
            <person name="Tambutte S."/>
            <person name="Allemand D."/>
            <person name="Aranda M."/>
        </authorList>
    </citation>
    <scope>NUCLEOTIDE SEQUENCE [LARGE SCALE GENOMIC DNA]</scope>
</reference>
<feature type="region of interest" description="Disordered" evidence="2">
    <location>
        <begin position="211"/>
        <end position="276"/>
    </location>
</feature>
<dbReference type="GO" id="GO:0005096">
    <property type="term" value="F:GTPase activator activity"/>
    <property type="evidence" value="ECO:0007669"/>
    <property type="project" value="UniProtKB-KW"/>
</dbReference>
<dbReference type="InterPro" id="IPR035974">
    <property type="entry name" value="Rap/Ran-GAP_sf"/>
</dbReference>
<sequence>MGIFRPYEIGNFVGLVHLPHLYASFQDSQYKSVFAICLPYTDPFKYSQYTITLAYHVIAAWFIRSRVAYRKAFVGFVSKGLKSSAIIPDRYEPKPENPSLATAKSRTGSFTNQPSPQFHNRSNSPVVLKETEAACELHAEMSEVCMDMMARYTFAPCMSQPNRTKAVEFMLANGYSRTWMIGNTITTITTSGTYIGQDGVCDNCQALRHRAADMSPRESEKTARNSKQKNTVADVATDDSHVQSPDEKALGTGTQNPAGVDESSKPEAKSEFHSGALSDRRLSGQFVTINPQNCRCVCQGWAEIFIRRPSGNISWIMRIQNKAMSSLDSDVSTALLDDPQIDEFSSPHSENQGEVLSTSTESGSVIIDVVRQTNLPDGLGGVAFHDTALGESVASSGWQHGGMDKDKNVDSPQLDPVLIYSQSASTATPPSTPVGSVDSELLEGRERLLSRSPSKGPHVFTMQESGCSDILGSLERTPNEDVPPNKTRKFDKPELGVSPADPSPVSSLPRHYQLEQKRRDETKYLSSSEMYRLASDEESVQSLNIEENPDHAGDQKIETTQTDVPQSGTVTPPKKAERPKSVPYQSLKVERGVIRESPEFALNTEFTEQDGKPALTTNFDSGVNQPKQHSDKLDTSVQAPRNVKLRKSSSLSSPIRRKKDLDHSEHSPFASPRQGRSSVAVKSKEAEDRLDSLASVGDPKKSTSSPELTSPPAFPKGTKIQVIERAIKCLDRIPPYDTHKIGVIYVGPGQHDNEAAILSNVYGSSRYMQFLAGLGTLVRLRDCPPAEIYTGGLDRNGADGEFAYSWQDDICQVIFHVSTLMPTRDSDPGCNSKKMHIGNDFVTIVYNDSQQTVKFGRIKGQFNFAEVLIKPLDNASNMVTVRCKDELKDLLTDTGTRVISDNNLPRLVRQLVVHINMASVIHQSQKRPTDAYGCNWLERLRQIKRVHSKAAAENFTVPSSPTVRKVSPSVGLRMSSAPISGLTDFTEFMMK</sequence>
<dbReference type="SUPFAM" id="SSF111347">
    <property type="entry name" value="Rap/Ran-GAP"/>
    <property type="match status" value="1"/>
</dbReference>
<feature type="compositionally biased region" description="Polar residues" evidence="2">
    <location>
        <begin position="558"/>
        <end position="570"/>
    </location>
</feature>
<dbReference type="Gene3D" id="3.40.50.11210">
    <property type="entry name" value="Rap/Ran-GAP"/>
    <property type="match status" value="1"/>
</dbReference>
<dbReference type="GO" id="GO:0051898">
    <property type="term" value="P:negative regulation of phosphatidylinositol 3-kinase/protein kinase B signal transduction"/>
    <property type="evidence" value="ECO:0007669"/>
    <property type="project" value="TreeGrafter"/>
</dbReference>
<dbReference type="GO" id="GO:0032007">
    <property type="term" value="P:negative regulation of TOR signaling"/>
    <property type="evidence" value="ECO:0007669"/>
    <property type="project" value="TreeGrafter"/>
</dbReference>
<dbReference type="GO" id="GO:0046627">
    <property type="term" value="P:negative regulation of insulin receptor signaling pathway"/>
    <property type="evidence" value="ECO:0007669"/>
    <property type="project" value="TreeGrafter"/>
</dbReference>
<dbReference type="FunFam" id="3.40.50.11210:FF:000007">
    <property type="entry name" value="Tuberous sclerosis 2"/>
    <property type="match status" value="1"/>
</dbReference>
<feature type="region of interest" description="Disordered" evidence="2">
    <location>
        <begin position="470"/>
        <end position="715"/>
    </location>
</feature>
<dbReference type="InterPro" id="IPR000331">
    <property type="entry name" value="Rap/Ran_GAP_dom"/>
</dbReference>
<accession>A0A2B4S0L4</accession>
<feature type="region of interest" description="Disordered" evidence="2">
    <location>
        <begin position="92"/>
        <end position="122"/>
    </location>
</feature>
<dbReference type="AlphaFoldDB" id="A0A2B4S0L4"/>
<evidence type="ECO:0000313" key="4">
    <source>
        <dbReference type="EMBL" id="PFX22956.1"/>
    </source>
</evidence>
<name>A0A2B4S0L4_STYPI</name>
<dbReference type="STRING" id="50429.A0A2B4S0L4"/>
<feature type="compositionally biased region" description="Polar residues" evidence="2">
    <location>
        <begin position="99"/>
        <end position="122"/>
    </location>
</feature>
<feature type="compositionally biased region" description="Basic and acidic residues" evidence="2">
    <location>
        <begin position="512"/>
        <end position="523"/>
    </location>
</feature>
<proteinExistence type="predicted"/>
<feature type="compositionally biased region" description="Polar residues" evidence="2">
    <location>
        <begin position="615"/>
        <end position="627"/>
    </location>
</feature>
<dbReference type="GO" id="GO:0051056">
    <property type="term" value="P:regulation of small GTPase mediated signal transduction"/>
    <property type="evidence" value="ECO:0007669"/>
    <property type="project" value="InterPro"/>
</dbReference>
<dbReference type="OrthoDB" id="5797019at2759"/>
<gene>
    <name evidence="4" type="primary">TSC2</name>
    <name evidence="4" type="ORF">AWC38_SpisGene12503</name>
</gene>
<organism evidence="4 5">
    <name type="scientific">Stylophora pistillata</name>
    <name type="common">Smooth cauliflower coral</name>
    <dbReference type="NCBI Taxonomy" id="50429"/>
    <lineage>
        <taxon>Eukaryota</taxon>
        <taxon>Metazoa</taxon>
        <taxon>Cnidaria</taxon>
        <taxon>Anthozoa</taxon>
        <taxon>Hexacorallia</taxon>
        <taxon>Scleractinia</taxon>
        <taxon>Astrocoeniina</taxon>
        <taxon>Pocilloporidae</taxon>
        <taxon>Stylophora</taxon>
    </lineage>
</organism>
<evidence type="ECO:0000256" key="2">
    <source>
        <dbReference type="SAM" id="MobiDB-lite"/>
    </source>
</evidence>
<dbReference type="PANTHER" id="PTHR10063:SF0">
    <property type="entry name" value="TUBERIN"/>
    <property type="match status" value="1"/>
</dbReference>
<protein>
    <submittedName>
        <fullName evidence="4">Tuberin</fullName>
    </submittedName>
</protein>
<dbReference type="InterPro" id="IPR027107">
    <property type="entry name" value="Tuberin/Ral-act_asu"/>
</dbReference>